<protein>
    <recommendedName>
        <fullName evidence="2">E2F-associated phosphoprotein</fullName>
    </recommendedName>
</protein>
<organism evidence="1">
    <name type="scientific">Picea sitchensis</name>
    <name type="common">Sitka spruce</name>
    <name type="synonym">Pinus sitchensis</name>
    <dbReference type="NCBI Taxonomy" id="3332"/>
    <lineage>
        <taxon>Eukaryota</taxon>
        <taxon>Viridiplantae</taxon>
        <taxon>Streptophyta</taxon>
        <taxon>Embryophyta</taxon>
        <taxon>Tracheophyta</taxon>
        <taxon>Spermatophyta</taxon>
        <taxon>Pinopsida</taxon>
        <taxon>Pinidae</taxon>
        <taxon>Conifers I</taxon>
        <taxon>Pinales</taxon>
        <taxon>Pinaceae</taxon>
        <taxon>Picea</taxon>
    </lineage>
</organism>
<dbReference type="Pfam" id="PF10238">
    <property type="entry name" value="Eapp_C"/>
    <property type="match status" value="1"/>
</dbReference>
<accession>A9NMV0</accession>
<reference evidence="1" key="1">
    <citation type="journal article" date="2008" name="BMC Genomics">
        <title>A conifer genomics resource of 200,000 spruce (Picea spp.) ESTs and 6,464 high-quality, sequence-finished full-length cDNAs for Sitka spruce (Picea sitchensis).</title>
        <authorList>
            <person name="Ralph S.G."/>
            <person name="Chun H.J."/>
            <person name="Kolosova N."/>
            <person name="Cooper D."/>
            <person name="Oddy C."/>
            <person name="Ritland C.E."/>
            <person name="Kirkpatrick R."/>
            <person name="Moore R."/>
            <person name="Barber S."/>
            <person name="Holt R.A."/>
            <person name="Jones S.J."/>
            <person name="Marra M.A."/>
            <person name="Douglas C.J."/>
            <person name="Ritland K."/>
            <person name="Bohlmann J."/>
        </authorList>
    </citation>
    <scope>NUCLEOTIDE SEQUENCE</scope>
    <source>
        <tissue evidence="1">Green portion of the leader tissue</tissue>
    </source>
</reference>
<dbReference type="PANTHER" id="PTHR15967:SF0">
    <property type="entry name" value="E2F-ASSOCIATED PHOSPHOPROTEIN"/>
    <property type="match status" value="1"/>
</dbReference>
<name>A9NMV0_PICSI</name>
<dbReference type="GO" id="GO:0005634">
    <property type="term" value="C:nucleus"/>
    <property type="evidence" value="ECO:0007669"/>
    <property type="project" value="TreeGrafter"/>
</dbReference>
<sequence>MNSVELSSSHAADQIVSDDDEVDYSVKPEFYDPEMDDKDETWVLCKRQGRKSDALLSCPVCFTTLCIDCQRHEIYVTQYRAMFVINCKVVENQRLRRPEKGTRQKKDCKKPREQYDRNYNSLPEAVNEKLRDEVFKPVCCSVCETEVAVLDENEIYHFFNVMPSHA</sequence>
<evidence type="ECO:0000313" key="1">
    <source>
        <dbReference type="EMBL" id="ABK21961.1"/>
    </source>
</evidence>
<dbReference type="InterPro" id="IPR019370">
    <property type="entry name" value="E2F-assoc_phosphoprotein"/>
</dbReference>
<dbReference type="AlphaFoldDB" id="A9NMV0"/>
<proteinExistence type="evidence at transcript level"/>
<evidence type="ECO:0008006" key="2">
    <source>
        <dbReference type="Google" id="ProtNLM"/>
    </source>
</evidence>
<dbReference type="PANTHER" id="PTHR15967">
    <property type="entry name" value="E2F-ASSOCIATED PHOSPHOPROTEIN"/>
    <property type="match status" value="1"/>
</dbReference>
<dbReference type="EMBL" id="EF082605">
    <property type="protein sequence ID" value="ABK21961.1"/>
    <property type="molecule type" value="mRNA"/>
</dbReference>